<dbReference type="HOGENOM" id="CLU_099500_1_0_1"/>
<dbReference type="Gene3D" id="3.10.180.10">
    <property type="entry name" value="2,3-Dihydroxybiphenyl 1,2-Dioxygenase, domain 1"/>
    <property type="match status" value="1"/>
</dbReference>
<feature type="domain" description="VOC" evidence="1">
    <location>
        <begin position="10"/>
        <end position="155"/>
    </location>
</feature>
<dbReference type="PANTHER" id="PTHR21366">
    <property type="entry name" value="GLYOXALASE FAMILY PROTEIN"/>
    <property type="match status" value="1"/>
</dbReference>
<reference evidence="3" key="1">
    <citation type="submission" date="2012-06" db="EMBL/GenBank/DDBJ databases">
        <title>The genome sequence of Coniosporium apollinis CBS 100218.</title>
        <authorList>
            <consortium name="The Broad Institute Genome Sequencing Platform"/>
            <person name="Cuomo C."/>
            <person name="Gorbushina A."/>
            <person name="Noack S."/>
            <person name="Walker B."/>
            <person name="Young S.K."/>
            <person name="Zeng Q."/>
            <person name="Gargeya S."/>
            <person name="Fitzgerald M."/>
            <person name="Haas B."/>
            <person name="Abouelleil A."/>
            <person name="Alvarado L."/>
            <person name="Arachchi H.M."/>
            <person name="Berlin A.M."/>
            <person name="Chapman S.B."/>
            <person name="Goldberg J."/>
            <person name="Griggs A."/>
            <person name="Gujja S."/>
            <person name="Hansen M."/>
            <person name="Howarth C."/>
            <person name="Imamovic A."/>
            <person name="Larimer J."/>
            <person name="McCowan C."/>
            <person name="Montmayeur A."/>
            <person name="Murphy C."/>
            <person name="Neiman D."/>
            <person name="Pearson M."/>
            <person name="Priest M."/>
            <person name="Roberts A."/>
            <person name="Saif S."/>
            <person name="Shea T."/>
            <person name="Sisk P."/>
            <person name="Sykes S."/>
            <person name="Wortman J."/>
            <person name="Nusbaum C."/>
            <person name="Birren B."/>
        </authorList>
    </citation>
    <scope>NUCLEOTIDE SEQUENCE [LARGE SCALE GENOMIC DNA]</scope>
    <source>
        <strain evidence="3">CBS 100218</strain>
    </source>
</reference>
<dbReference type="InterPro" id="IPR050383">
    <property type="entry name" value="GlyoxalaseI/FosfomycinResist"/>
</dbReference>
<dbReference type="AlphaFoldDB" id="R7YKH1"/>
<dbReference type="eggNOG" id="ENOG502S6T6">
    <property type="taxonomic scope" value="Eukaryota"/>
</dbReference>
<dbReference type="InterPro" id="IPR029068">
    <property type="entry name" value="Glyas_Bleomycin-R_OHBP_Dase"/>
</dbReference>
<organism evidence="2 3">
    <name type="scientific">Coniosporium apollinis (strain CBS 100218)</name>
    <name type="common">Rock-inhabiting black yeast</name>
    <dbReference type="NCBI Taxonomy" id="1168221"/>
    <lineage>
        <taxon>Eukaryota</taxon>
        <taxon>Fungi</taxon>
        <taxon>Dikarya</taxon>
        <taxon>Ascomycota</taxon>
        <taxon>Pezizomycotina</taxon>
        <taxon>Dothideomycetes</taxon>
        <taxon>Dothideomycetes incertae sedis</taxon>
        <taxon>Coniosporium</taxon>
    </lineage>
</organism>
<dbReference type="OrthoDB" id="16820at2759"/>
<keyword evidence="3" id="KW-1185">Reference proteome</keyword>
<proteinExistence type="predicted"/>
<dbReference type="PANTHER" id="PTHR21366:SF22">
    <property type="entry name" value="VOC DOMAIN-CONTAINING PROTEIN"/>
    <property type="match status" value="1"/>
</dbReference>
<dbReference type="Pfam" id="PF00903">
    <property type="entry name" value="Glyoxalase"/>
    <property type="match status" value="1"/>
</dbReference>
<dbReference type="EMBL" id="JH767559">
    <property type="protein sequence ID" value="EON62405.1"/>
    <property type="molecule type" value="Genomic_DNA"/>
</dbReference>
<dbReference type="SUPFAM" id="SSF54593">
    <property type="entry name" value="Glyoxalase/Bleomycin resistance protein/Dihydroxybiphenyl dioxygenase"/>
    <property type="match status" value="1"/>
</dbReference>
<accession>R7YKH1</accession>
<dbReference type="GeneID" id="19898938"/>
<dbReference type="PROSITE" id="PS51819">
    <property type="entry name" value="VOC"/>
    <property type="match status" value="1"/>
</dbReference>
<dbReference type="Proteomes" id="UP000016924">
    <property type="component" value="Unassembled WGS sequence"/>
</dbReference>
<dbReference type="OMA" id="FFRCGPG"/>
<dbReference type="InterPro" id="IPR037523">
    <property type="entry name" value="VOC_core"/>
</dbReference>
<sequence>MTSTTSSPPPITHILETCLYVRSITKSVDFYKSVLGLDPFLETPRISGFALGSTTLLLFQLGLTAEDVTLPSGGCIPGHGPSQSIVGMLYTESEPKQYLKQHFCLAVKDREDVAKWEEALKERGVQITGTVDWEKGGRSVYFADPDGHVGEIGSRGIWNHY</sequence>
<evidence type="ECO:0000313" key="2">
    <source>
        <dbReference type="EMBL" id="EON62405.1"/>
    </source>
</evidence>
<gene>
    <name evidence="2" type="ORF">W97_01627</name>
</gene>
<evidence type="ECO:0000259" key="1">
    <source>
        <dbReference type="PROSITE" id="PS51819"/>
    </source>
</evidence>
<evidence type="ECO:0000313" key="3">
    <source>
        <dbReference type="Proteomes" id="UP000016924"/>
    </source>
</evidence>
<dbReference type="RefSeq" id="XP_007777722.1">
    <property type="nucleotide sequence ID" value="XM_007779532.1"/>
</dbReference>
<name>R7YKH1_CONA1</name>
<dbReference type="InterPro" id="IPR004360">
    <property type="entry name" value="Glyas_Fos-R_dOase_dom"/>
</dbReference>
<protein>
    <recommendedName>
        <fullName evidence="1">VOC domain-containing protein</fullName>
    </recommendedName>
</protein>